<accession>R8B9Z3</accession>
<reference evidence="3" key="1">
    <citation type="journal article" date="2013" name="Genome Announc.">
        <title>Draft genome sequence of the ascomycete Phaeoacremonium aleophilum strain UCR-PA7, a causal agent of the esca disease complex in grapevines.</title>
        <authorList>
            <person name="Blanco-Ulate B."/>
            <person name="Rolshausen P."/>
            <person name="Cantu D."/>
        </authorList>
    </citation>
    <scope>NUCLEOTIDE SEQUENCE [LARGE SCALE GENOMIC DNA]</scope>
    <source>
        <strain evidence="3">UCR-PA7</strain>
    </source>
</reference>
<dbReference type="Proteomes" id="UP000014074">
    <property type="component" value="Unassembled WGS sequence"/>
</dbReference>
<dbReference type="KEGG" id="tmn:UCRPA7_8336"/>
<gene>
    <name evidence="2" type="ORF">UCRPA7_8336</name>
</gene>
<sequence length="136" mass="15027">MGFGESVTALLETYSNCLALLKAFKRRAGDADRRSDQQSLLRKSLKADRNRVSRAYSSRLSESGSRLEKGDAKAKSALSRVLKKLRAAIANLMRIASKNQKPVLDYNSLMSLSNASRHAFSKIPCLIFHILEAQAA</sequence>
<dbReference type="HOGENOM" id="CLU_1876879_0_0_1"/>
<dbReference type="AlphaFoldDB" id="R8B9Z3"/>
<feature type="region of interest" description="Disordered" evidence="1">
    <location>
        <begin position="34"/>
        <end position="72"/>
    </location>
</feature>
<keyword evidence="3" id="KW-1185">Reference proteome</keyword>
<dbReference type="OrthoDB" id="5226911at2759"/>
<organism evidence="2 3">
    <name type="scientific">Phaeoacremonium minimum (strain UCR-PA7)</name>
    <name type="common">Esca disease fungus</name>
    <name type="synonym">Togninia minima</name>
    <dbReference type="NCBI Taxonomy" id="1286976"/>
    <lineage>
        <taxon>Eukaryota</taxon>
        <taxon>Fungi</taxon>
        <taxon>Dikarya</taxon>
        <taxon>Ascomycota</taxon>
        <taxon>Pezizomycotina</taxon>
        <taxon>Sordariomycetes</taxon>
        <taxon>Sordariomycetidae</taxon>
        <taxon>Togniniales</taxon>
        <taxon>Togniniaceae</taxon>
        <taxon>Phaeoacremonium</taxon>
    </lineage>
</organism>
<dbReference type="EMBL" id="KB933360">
    <property type="protein sequence ID" value="EON96118.1"/>
    <property type="molecule type" value="Genomic_DNA"/>
</dbReference>
<evidence type="ECO:0000256" key="1">
    <source>
        <dbReference type="SAM" id="MobiDB-lite"/>
    </source>
</evidence>
<protein>
    <submittedName>
        <fullName evidence="2">Uncharacterized protein</fullName>
    </submittedName>
</protein>
<dbReference type="GeneID" id="19329176"/>
<proteinExistence type="predicted"/>
<dbReference type="RefSeq" id="XP_007919041.1">
    <property type="nucleotide sequence ID" value="XM_007920850.1"/>
</dbReference>
<evidence type="ECO:0000313" key="2">
    <source>
        <dbReference type="EMBL" id="EON96118.1"/>
    </source>
</evidence>
<dbReference type="eggNOG" id="ENOG502SMYH">
    <property type="taxonomic scope" value="Eukaryota"/>
</dbReference>
<evidence type="ECO:0000313" key="3">
    <source>
        <dbReference type="Proteomes" id="UP000014074"/>
    </source>
</evidence>
<name>R8B9Z3_PHAM7</name>